<evidence type="ECO:0000256" key="1">
    <source>
        <dbReference type="ARBA" id="ARBA00004141"/>
    </source>
</evidence>
<reference evidence="8 9" key="1">
    <citation type="submission" date="2017-03" db="EMBL/GenBank/DDBJ databases">
        <title>Genomes of endolithic fungi from Antarctica.</title>
        <authorList>
            <person name="Coleine C."/>
            <person name="Masonjones S."/>
            <person name="Stajich J.E."/>
        </authorList>
    </citation>
    <scope>NUCLEOTIDE SEQUENCE [LARGE SCALE GENOMIC DNA]</scope>
    <source>
        <strain evidence="8 9">CCFEE 5184</strain>
    </source>
</reference>
<dbReference type="OrthoDB" id="5422612at2759"/>
<feature type="non-terminal residue" evidence="8">
    <location>
        <position position="281"/>
    </location>
</feature>
<dbReference type="InterPro" id="IPR011527">
    <property type="entry name" value="ABC1_TM_dom"/>
</dbReference>
<feature type="transmembrane region" description="Helical" evidence="6">
    <location>
        <begin position="120"/>
        <end position="143"/>
    </location>
</feature>
<dbReference type="InterPro" id="IPR036640">
    <property type="entry name" value="ABC1_TM_sf"/>
</dbReference>
<dbReference type="PANTHER" id="PTHR24222">
    <property type="entry name" value="ABC TRANSPORTER B FAMILY"/>
    <property type="match status" value="1"/>
</dbReference>
<comment type="subcellular location">
    <subcellularLocation>
        <location evidence="1">Membrane</location>
        <topology evidence="1">Multi-pass membrane protein</topology>
    </subcellularLocation>
</comment>
<proteinExistence type="predicted"/>
<accession>A0A4U0WQ51</accession>
<feature type="transmembrane region" description="Helical" evidence="6">
    <location>
        <begin position="66"/>
        <end position="90"/>
    </location>
</feature>
<dbReference type="GO" id="GO:0005886">
    <property type="term" value="C:plasma membrane"/>
    <property type="evidence" value="ECO:0007669"/>
    <property type="project" value="TreeGrafter"/>
</dbReference>
<dbReference type="PROSITE" id="PS50929">
    <property type="entry name" value="ABC_TM1F"/>
    <property type="match status" value="1"/>
</dbReference>
<dbReference type="EMBL" id="NAJQ01000819">
    <property type="protein sequence ID" value="TKA64596.1"/>
    <property type="molecule type" value="Genomic_DNA"/>
</dbReference>
<dbReference type="SUPFAM" id="SSF90123">
    <property type="entry name" value="ABC transporter transmembrane region"/>
    <property type="match status" value="1"/>
</dbReference>
<name>A0A4U0WQ51_9PEZI</name>
<dbReference type="AlphaFoldDB" id="A0A4U0WQ51"/>
<feature type="domain" description="ABC transmembrane type-1" evidence="7">
    <location>
        <begin position="71"/>
        <end position="281"/>
    </location>
</feature>
<evidence type="ECO:0000256" key="2">
    <source>
        <dbReference type="ARBA" id="ARBA00022692"/>
    </source>
</evidence>
<organism evidence="8 9">
    <name type="scientific">Friedmanniomyces simplex</name>
    <dbReference type="NCBI Taxonomy" id="329884"/>
    <lineage>
        <taxon>Eukaryota</taxon>
        <taxon>Fungi</taxon>
        <taxon>Dikarya</taxon>
        <taxon>Ascomycota</taxon>
        <taxon>Pezizomycotina</taxon>
        <taxon>Dothideomycetes</taxon>
        <taxon>Dothideomycetidae</taxon>
        <taxon>Mycosphaerellales</taxon>
        <taxon>Teratosphaeriaceae</taxon>
        <taxon>Friedmanniomyces</taxon>
    </lineage>
</organism>
<evidence type="ECO:0000256" key="4">
    <source>
        <dbReference type="ARBA" id="ARBA00023136"/>
    </source>
</evidence>
<dbReference type="Proteomes" id="UP000309340">
    <property type="component" value="Unassembled WGS sequence"/>
</dbReference>
<evidence type="ECO:0000313" key="8">
    <source>
        <dbReference type="EMBL" id="TKA64596.1"/>
    </source>
</evidence>
<comment type="caution">
    <text evidence="8">The sequence shown here is derived from an EMBL/GenBank/DDBJ whole genome shotgun (WGS) entry which is preliminary data.</text>
</comment>
<dbReference type="STRING" id="329884.A0A4U0WQ51"/>
<evidence type="ECO:0000313" key="9">
    <source>
        <dbReference type="Proteomes" id="UP000309340"/>
    </source>
</evidence>
<keyword evidence="2 6" id="KW-0812">Transmembrane</keyword>
<keyword evidence="3 6" id="KW-1133">Transmembrane helix</keyword>
<keyword evidence="9" id="KW-1185">Reference proteome</keyword>
<sequence>MTDVEKSLGAPPPPAAAVAPIKAELDKPSSNDAASSEVAEEKPEKEKKEGIKDFFRIFKYADRLDVILYTIALSGGVAVGAALPLMTLVFGSSTAAFNNVATGQSNAQQFTAHINHLVLYFVYLFIARFVIGYIATLCICIAATRTTRALRKAFLDSLLRQEVWYFDREGNGSPATQVTTNGNRVNQGIAEKLYTLVQGISLFFSAYIVALAVQWKLALIVMSIVPAIFGVIAACIAVDAPVESRITRIYSRAAVLAQDAMSSIKTIHAFGAQRKIVNNYD</sequence>
<dbReference type="InterPro" id="IPR039421">
    <property type="entry name" value="Type_1_exporter"/>
</dbReference>
<feature type="transmembrane region" description="Helical" evidence="6">
    <location>
        <begin position="219"/>
        <end position="242"/>
    </location>
</feature>
<dbReference type="Gene3D" id="1.20.1560.10">
    <property type="entry name" value="ABC transporter type 1, transmembrane domain"/>
    <property type="match status" value="1"/>
</dbReference>
<dbReference type="GO" id="GO:0005524">
    <property type="term" value="F:ATP binding"/>
    <property type="evidence" value="ECO:0007669"/>
    <property type="project" value="InterPro"/>
</dbReference>
<feature type="region of interest" description="Disordered" evidence="5">
    <location>
        <begin position="1"/>
        <end position="44"/>
    </location>
</feature>
<protein>
    <recommendedName>
        <fullName evidence="7">ABC transmembrane type-1 domain-containing protein</fullName>
    </recommendedName>
</protein>
<dbReference type="Pfam" id="PF00664">
    <property type="entry name" value="ABC_membrane"/>
    <property type="match status" value="1"/>
</dbReference>
<evidence type="ECO:0000256" key="5">
    <source>
        <dbReference type="SAM" id="MobiDB-lite"/>
    </source>
</evidence>
<dbReference type="PANTHER" id="PTHR24222:SF76">
    <property type="entry name" value="MYCOBACTIN IMPORT ATP-BINDING_PERMEASE PROTEIN IRTB"/>
    <property type="match status" value="1"/>
</dbReference>
<gene>
    <name evidence="8" type="ORF">B0A55_10114</name>
</gene>
<dbReference type="CDD" id="cd18577">
    <property type="entry name" value="ABC_6TM_Pgp_ABCB1_D1_like"/>
    <property type="match status" value="1"/>
</dbReference>
<evidence type="ECO:0000256" key="6">
    <source>
        <dbReference type="SAM" id="Phobius"/>
    </source>
</evidence>
<dbReference type="GO" id="GO:0140359">
    <property type="term" value="F:ABC-type transporter activity"/>
    <property type="evidence" value="ECO:0007669"/>
    <property type="project" value="InterPro"/>
</dbReference>
<feature type="transmembrane region" description="Helical" evidence="6">
    <location>
        <begin position="193"/>
        <end position="213"/>
    </location>
</feature>
<evidence type="ECO:0000256" key="3">
    <source>
        <dbReference type="ARBA" id="ARBA00022989"/>
    </source>
</evidence>
<evidence type="ECO:0000259" key="7">
    <source>
        <dbReference type="PROSITE" id="PS50929"/>
    </source>
</evidence>
<keyword evidence="4 6" id="KW-0472">Membrane</keyword>